<feature type="domain" description="Glycosyl hydrolase family 13 catalytic" evidence="3">
    <location>
        <begin position="190"/>
        <end position="484"/>
    </location>
</feature>
<keyword evidence="2" id="KW-0812">Transmembrane</keyword>
<protein>
    <recommendedName>
        <fullName evidence="3">Glycosyl hydrolase family 13 catalytic domain-containing protein</fullName>
    </recommendedName>
</protein>
<dbReference type="Proteomes" id="UP000791440">
    <property type="component" value="Unassembled WGS sequence"/>
</dbReference>
<dbReference type="Gene3D" id="3.20.20.80">
    <property type="entry name" value="Glycosidases"/>
    <property type="match status" value="1"/>
</dbReference>
<keyword evidence="2" id="KW-0472">Membrane</keyword>
<keyword evidence="2" id="KW-1133">Transmembrane helix</keyword>
<reference evidence="4" key="2">
    <citation type="submission" date="2020-12" db="EMBL/GenBank/DDBJ databases">
        <authorList>
            <person name="Kanost M."/>
        </authorList>
    </citation>
    <scope>NUCLEOTIDE SEQUENCE</scope>
</reference>
<dbReference type="SUPFAM" id="SSF51445">
    <property type="entry name" value="(Trans)glycosidases"/>
    <property type="match status" value="1"/>
</dbReference>
<evidence type="ECO:0000313" key="5">
    <source>
        <dbReference type="Proteomes" id="UP000791440"/>
    </source>
</evidence>
<dbReference type="GO" id="GO:0005975">
    <property type="term" value="P:carbohydrate metabolic process"/>
    <property type="evidence" value="ECO:0007669"/>
    <property type="project" value="InterPro"/>
</dbReference>
<dbReference type="PANTHER" id="PTHR10357:SF225">
    <property type="entry name" value="MALTASE 1-LIKE PROTEIN"/>
    <property type="match status" value="1"/>
</dbReference>
<dbReference type="InterPro" id="IPR017853">
    <property type="entry name" value="GH"/>
</dbReference>
<evidence type="ECO:0000313" key="4">
    <source>
        <dbReference type="EMBL" id="KAG6462962.1"/>
    </source>
</evidence>
<reference evidence="4" key="1">
    <citation type="journal article" date="2016" name="Insect Biochem. Mol. Biol.">
        <title>Multifaceted biological insights from a draft genome sequence of the tobacco hornworm moth, Manduca sexta.</title>
        <authorList>
            <person name="Kanost M.R."/>
            <person name="Arrese E.L."/>
            <person name="Cao X."/>
            <person name="Chen Y.R."/>
            <person name="Chellapilla S."/>
            <person name="Goldsmith M.R."/>
            <person name="Grosse-Wilde E."/>
            <person name="Heckel D.G."/>
            <person name="Herndon N."/>
            <person name="Jiang H."/>
            <person name="Papanicolaou A."/>
            <person name="Qu J."/>
            <person name="Soulages J.L."/>
            <person name="Vogel H."/>
            <person name="Walters J."/>
            <person name="Waterhouse R.M."/>
            <person name="Ahn S.J."/>
            <person name="Almeida F.C."/>
            <person name="An C."/>
            <person name="Aqrawi P."/>
            <person name="Bretschneider A."/>
            <person name="Bryant W.B."/>
            <person name="Bucks S."/>
            <person name="Chao H."/>
            <person name="Chevignon G."/>
            <person name="Christen J.M."/>
            <person name="Clarke D.F."/>
            <person name="Dittmer N.T."/>
            <person name="Ferguson L.C.F."/>
            <person name="Garavelou S."/>
            <person name="Gordon K.H.J."/>
            <person name="Gunaratna R.T."/>
            <person name="Han Y."/>
            <person name="Hauser F."/>
            <person name="He Y."/>
            <person name="Heidel-Fischer H."/>
            <person name="Hirsh A."/>
            <person name="Hu Y."/>
            <person name="Jiang H."/>
            <person name="Kalra D."/>
            <person name="Klinner C."/>
            <person name="Konig C."/>
            <person name="Kovar C."/>
            <person name="Kroll A.R."/>
            <person name="Kuwar S.S."/>
            <person name="Lee S.L."/>
            <person name="Lehman R."/>
            <person name="Li K."/>
            <person name="Li Z."/>
            <person name="Liang H."/>
            <person name="Lovelace S."/>
            <person name="Lu Z."/>
            <person name="Mansfield J.H."/>
            <person name="McCulloch K.J."/>
            <person name="Mathew T."/>
            <person name="Morton B."/>
            <person name="Muzny D.M."/>
            <person name="Neunemann D."/>
            <person name="Ongeri F."/>
            <person name="Pauchet Y."/>
            <person name="Pu L.L."/>
            <person name="Pyrousis I."/>
            <person name="Rao X.J."/>
            <person name="Redding A."/>
            <person name="Roesel C."/>
            <person name="Sanchez-Gracia A."/>
            <person name="Schaack S."/>
            <person name="Shukla A."/>
            <person name="Tetreau G."/>
            <person name="Wang Y."/>
            <person name="Xiong G.H."/>
            <person name="Traut W."/>
            <person name="Walsh T.K."/>
            <person name="Worley K.C."/>
            <person name="Wu D."/>
            <person name="Wu W."/>
            <person name="Wu Y.Q."/>
            <person name="Zhang X."/>
            <person name="Zou Z."/>
            <person name="Zucker H."/>
            <person name="Briscoe A.D."/>
            <person name="Burmester T."/>
            <person name="Clem R.J."/>
            <person name="Feyereisen R."/>
            <person name="Grimmelikhuijzen C.J.P."/>
            <person name="Hamodrakas S.J."/>
            <person name="Hansson B.S."/>
            <person name="Huguet E."/>
            <person name="Jermiin L.S."/>
            <person name="Lan Q."/>
            <person name="Lehman H.K."/>
            <person name="Lorenzen M."/>
            <person name="Merzendorfer H."/>
            <person name="Michalopoulos I."/>
            <person name="Morton D.B."/>
            <person name="Muthukrishnan S."/>
            <person name="Oakeshott J.G."/>
            <person name="Palmer W."/>
            <person name="Park Y."/>
            <person name="Passarelli A.L."/>
            <person name="Rozas J."/>
            <person name="Schwartz L.M."/>
            <person name="Smith W."/>
            <person name="Southgate A."/>
            <person name="Vilcinskas A."/>
            <person name="Vogt R."/>
            <person name="Wang P."/>
            <person name="Werren J."/>
            <person name="Yu X.Q."/>
            <person name="Zhou J.J."/>
            <person name="Brown S.J."/>
            <person name="Scherer S.E."/>
            <person name="Richards S."/>
            <person name="Blissard G.W."/>
        </authorList>
    </citation>
    <scope>NUCLEOTIDE SEQUENCE</scope>
</reference>
<dbReference type="Pfam" id="PF00128">
    <property type="entry name" value="Alpha-amylase"/>
    <property type="match status" value="1"/>
</dbReference>
<organism evidence="4 5">
    <name type="scientific">Manduca sexta</name>
    <name type="common">Tobacco hawkmoth</name>
    <name type="synonym">Tobacco hornworm</name>
    <dbReference type="NCBI Taxonomy" id="7130"/>
    <lineage>
        <taxon>Eukaryota</taxon>
        <taxon>Metazoa</taxon>
        <taxon>Ecdysozoa</taxon>
        <taxon>Arthropoda</taxon>
        <taxon>Hexapoda</taxon>
        <taxon>Insecta</taxon>
        <taxon>Pterygota</taxon>
        <taxon>Neoptera</taxon>
        <taxon>Endopterygota</taxon>
        <taxon>Lepidoptera</taxon>
        <taxon>Glossata</taxon>
        <taxon>Ditrysia</taxon>
        <taxon>Bombycoidea</taxon>
        <taxon>Sphingidae</taxon>
        <taxon>Sphinginae</taxon>
        <taxon>Sphingini</taxon>
        <taxon>Manduca</taxon>
    </lineage>
</organism>
<evidence type="ECO:0000256" key="2">
    <source>
        <dbReference type="SAM" id="Phobius"/>
    </source>
</evidence>
<feature type="transmembrane region" description="Helical" evidence="2">
    <location>
        <begin position="149"/>
        <end position="170"/>
    </location>
</feature>
<dbReference type="SMART" id="SM00642">
    <property type="entry name" value="Aamy"/>
    <property type="match status" value="1"/>
</dbReference>
<proteinExistence type="predicted"/>
<sequence>MDESPENSTALSATDMETLDYLRGVKSSTCLLLSTTPSPTSHDLKHPLSEELNDQPFLALNSDPNAANEQADASAGDSSSSGDSNSVVQDPVSAQLINNISMLDYQTLSKNGDLIIGQAEDSKLNGNLKIKNRKLPSFVNWNWGIIRKVLLWIVLSGLIACLGTIIAMVVTIPKECNPDLPWFQGKVFYEVFPASFKDSNNDGTGDLKGLIKKLDYIHDLGVSAIRLNYIFKTDRYPENYNNITSLIDIDRSIGVLKDLEDLITEVHNRNISLILDIPIYSMVKIGSSSNATQSVIIPNESEDKYLDQTSQAIKYWAQRHNVDGFYLKNLERFVDDINFGRSLQIWKQMIGNGKILIANEKAYNEAKGDALNVLLSRIDLIDIHLDIHEGTLALKEKIDKVVAGTLWAKPYYPWVHWNIGNVNSERISTKHENNTLTLTVLEFVLPGTVSVFYGDEVGLGGLQKNQIEGDFPEHKDIHNLVPMTFSNNEKTDNMNILPWNSKSVLEPNYTTLDIVKNLIKIRLETPTIYLKGTYKEGHLLKNMEIRKTEENLVVIERWYPRRNTCVLVANFGNKSITTDLSSMFYGGTIIAGSNSSQIGQVIYFDKVSFLPNSAIILKLEK</sequence>
<gene>
    <name evidence="4" type="ORF">O3G_MSEX013568</name>
</gene>
<feature type="region of interest" description="Disordered" evidence="1">
    <location>
        <begin position="58"/>
        <end position="88"/>
    </location>
</feature>
<dbReference type="InterPro" id="IPR006047">
    <property type="entry name" value="GH13_cat_dom"/>
</dbReference>
<evidence type="ECO:0000256" key="1">
    <source>
        <dbReference type="SAM" id="MobiDB-lite"/>
    </source>
</evidence>
<evidence type="ECO:0000259" key="3">
    <source>
        <dbReference type="SMART" id="SM00642"/>
    </source>
</evidence>
<dbReference type="PANTHER" id="PTHR10357">
    <property type="entry name" value="ALPHA-AMYLASE FAMILY MEMBER"/>
    <property type="match status" value="1"/>
</dbReference>
<feature type="compositionally biased region" description="Low complexity" evidence="1">
    <location>
        <begin position="71"/>
        <end position="84"/>
    </location>
</feature>
<name>A0A921ZU54_MANSE</name>
<dbReference type="AlphaFoldDB" id="A0A921ZU54"/>
<dbReference type="EMBL" id="JH668911">
    <property type="protein sequence ID" value="KAG6462962.1"/>
    <property type="molecule type" value="Genomic_DNA"/>
</dbReference>
<comment type="caution">
    <text evidence="4">The sequence shown here is derived from an EMBL/GenBank/DDBJ whole genome shotgun (WGS) entry which is preliminary data.</text>
</comment>
<accession>A0A921ZU54</accession>
<keyword evidence="5" id="KW-1185">Reference proteome</keyword>